<keyword evidence="15 16" id="KW-0961">Cell wall biogenesis/degradation</keyword>
<dbReference type="InterPro" id="IPR001460">
    <property type="entry name" value="PCN-bd_Tpept"/>
</dbReference>
<keyword evidence="7 16" id="KW-0812">Transmembrane</keyword>
<evidence type="ECO:0000256" key="15">
    <source>
        <dbReference type="ARBA" id="ARBA00023316"/>
    </source>
</evidence>
<dbReference type="SUPFAM" id="SSF56519">
    <property type="entry name" value="Penicillin binding protein dimerisation domain"/>
    <property type="match status" value="1"/>
</dbReference>
<dbReference type="Gene3D" id="1.10.150.770">
    <property type="match status" value="1"/>
</dbReference>
<keyword evidence="11 16" id="KW-1133">Transmembrane helix</keyword>
<name>A0A5P9NHI2_9GAMM</name>
<keyword evidence="2 16" id="KW-1003">Cell membrane</keyword>
<evidence type="ECO:0000313" key="20">
    <source>
        <dbReference type="Proteomes" id="UP000326287"/>
    </source>
</evidence>
<dbReference type="Gene3D" id="3.90.1310.10">
    <property type="entry name" value="Penicillin-binding protein 2a (Domain 2)"/>
    <property type="match status" value="1"/>
</dbReference>
<feature type="domain" description="Penicillin-binding protein dimerisation" evidence="18">
    <location>
        <begin position="65"/>
        <end position="211"/>
    </location>
</feature>
<dbReference type="GO" id="GO:0008955">
    <property type="term" value="F:peptidoglycan glycosyltransferase activity"/>
    <property type="evidence" value="ECO:0007669"/>
    <property type="project" value="InterPro"/>
</dbReference>
<feature type="domain" description="Penicillin-binding protein transpeptidase" evidence="17">
    <location>
        <begin position="252"/>
        <end position="548"/>
    </location>
</feature>
<dbReference type="GO" id="GO:0005886">
    <property type="term" value="C:plasma membrane"/>
    <property type="evidence" value="ECO:0007669"/>
    <property type="project" value="UniProtKB-UniRule"/>
</dbReference>
<keyword evidence="4 16" id="KW-0132">Cell division</keyword>
<dbReference type="InterPro" id="IPR050515">
    <property type="entry name" value="Beta-lactam/transpept"/>
</dbReference>
<organism evidence="19 20">
    <name type="scientific">Halioglobus maricola</name>
    <dbReference type="NCBI Taxonomy" id="2601894"/>
    <lineage>
        <taxon>Bacteria</taxon>
        <taxon>Pseudomonadati</taxon>
        <taxon>Pseudomonadota</taxon>
        <taxon>Gammaproteobacteria</taxon>
        <taxon>Cellvibrionales</taxon>
        <taxon>Halieaceae</taxon>
        <taxon>Halioglobus</taxon>
    </lineage>
</organism>
<comment type="pathway">
    <text evidence="16">Cell wall biogenesis; peptidoglycan biosynthesis.</text>
</comment>
<dbReference type="RefSeq" id="WP_152661083.1">
    <property type="nucleotide sequence ID" value="NZ_CP036422.1"/>
</dbReference>
<keyword evidence="9 16" id="KW-0133">Cell shape</keyword>
<evidence type="ECO:0000256" key="11">
    <source>
        <dbReference type="ARBA" id="ARBA00022989"/>
    </source>
</evidence>
<comment type="similarity">
    <text evidence="16">Belongs to the transpeptidase family. FtsI subfamily.</text>
</comment>
<comment type="function">
    <text evidence="16">Catalyzes cross-linking of the peptidoglycan cell wall at the division septum.</text>
</comment>
<gene>
    <name evidence="16" type="primary">ftsI</name>
    <name evidence="19" type="ORF">EY643_04580</name>
</gene>
<evidence type="ECO:0000256" key="1">
    <source>
        <dbReference type="ARBA" id="ARBA00004370"/>
    </source>
</evidence>
<dbReference type="AlphaFoldDB" id="A0A5P9NHI2"/>
<dbReference type="KEGG" id="halc:EY643_04580"/>
<accession>A0A5P9NHI2</accession>
<dbReference type="GO" id="GO:0071555">
    <property type="term" value="P:cell wall organization"/>
    <property type="evidence" value="ECO:0007669"/>
    <property type="project" value="UniProtKB-KW"/>
</dbReference>
<evidence type="ECO:0000259" key="18">
    <source>
        <dbReference type="Pfam" id="PF03717"/>
    </source>
</evidence>
<dbReference type="Pfam" id="PF03717">
    <property type="entry name" value="PBP_dimer"/>
    <property type="match status" value="1"/>
</dbReference>
<reference evidence="19 20" key="1">
    <citation type="submission" date="2019-02" db="EMBL/GenBank/DDBJ databases">
        <authorList>
            <person name="Li S.-H."/>
        </authorList>
    </citation>
    <scope>NUCLEOTIDE SEQUENCE [LARGE SCALE GENOMIC DNA]</scope>
    <source>
        <strain evidence="19 20">IMCC14385</strain>
    </source>
</reference>
<evidence type="ECO:0000256" key="3">
    <source>
        <dbReference type="ARBA" id="ARBA00022519"/>
    </source>
</evidence>
<comment type="subcellular location">
    <subcellularLocation>
        <location evidence="1">Membrane</location>
    </subcellularLocation>
</comment>
<keyword evidence="10 16" id="KW-0573">Peptidoglycan synthesis</keyword>
<dbReference type="GO" id="GO:0043093">
    <property type="term" value="P:FtsZ-dependent cytokinesis"/>
    <property type="evidence" value="ECO:0007669"/>
    <property type="project" value="UniProtKB-UniRule"/>
</dbReference>
<evidence type="ECO:0000256" key="4">
    <source>
        <dbReference type="ARBA" id="ARBA00022618"/>
    </source>
</evidence>
<keyword evidence="8 16" id="KW-0378">Hydrolase</keyword>
<keyword evidence="5 16" id="KW-0121">Carboxypeptidase</keyword>
<dbReference type="GO" id="GO:0006508">
    <property type="term" value="P:proteolysis"/>
    <property type="evidence" value="ECO:0007669"/>
    <property type="project" value="UniProtKB-KW"/>
</dbReference>
<evidence type="ECO:0000256" key="16">
    <source>
        <dbReference type="HAMAP-Rule" id="MF_02080"/>
    </source>
</evidence>
<dbReference type="Gene3D" id="3.40.710.10">
    <property type="entry name" value="DD-peptidase/beta-lactamase superfamily"/>
    <property type="match status" value="1"/>
</dbReference>
<evidence type="ECO:0000256" key="6">
    <source>
        <dbReference type="ARBA" id="ARBA00022670"/>
    </source>
</evidence>
<dbReference type="GO" id="GO:0009002">
    <property type="term" value="F:serine-type D-Ala-D-Ala carboxypeptidase activity"/>
    <property type="evidence" value="ECO:0007669"/>
    <property type="project" value="UniProtKB-UniRule"/>
</dbReference>
<feature type="active site" description="Acyl-ester intermediate" evidence="16">
    <location>
        <position position="299"/>
    </location>
</feature>
<dbReference type="Gene3D" id="3.30.450.330">
    <property type="match status" value="1"/>
</dbReference>
<dbReference type="UniPathway" id="UPA00219"/>
<evidence type="ECO:0000256" key="12">
    <source>
        <dbReference type="ARBA" id="ARBA00023136"/>
    </source>
</evidence>
<evidence type="ECO:0000313" key="19">
    <source>
        <dbReference type="EMBL" id="QFU74976.1"/>
    </source>
</evidence>
<protein>
    <recommendedName>
        <fullName evidence="16">Peptidoglycan D,D-transpeptidase FtsI</fullName>
        <ecNumber evidence="16">3.4.16.4</ecNumber>
    </recommendedName>
    <alternativeName>
        <fullName evidence="16">Penicillin-binding protein 3</fullName>
        <shortName evidence="16">PBP-3</shortName>
    </alternativeName>
</protein>
<keyword evidence="13 16" id="KW-0717">Septation</keyword>
<dbReference type="Proteomes" id="UP000326287">
    <property type="component" value="Chromosome"/>
</dbReference>
<evidence type="ECO:0000256" key="8">
    <source>
        <dbReference type="ARBA" id="ARBA00022801"/>
    </source>
</evidence>
<dbReference type="HAMAP" id="MF_02080">
    <property type="entry name" value="FtsI_transpept"/>
    <property type="match status" value="1"/>
</dbReference>
<dbReference type="SUPFAM" id="SSF56601">
    <property type="entry name" value="beta-lactamase/transpeptidase-like"/>
    <property type="match status" value="1"/>
</dbReference>
<evidence type="ECO:0000256" key="13">
    <source>
        <dbReference type="ARBA" id="ARBA00023210"/>
    </source>
</evidence>
<dbReference type="PANTHER" id="PTHR30627">
    <property type="entry name" value="PEPTIDOGLYCAN D,D-TRANSPEPTIDASE"/>
    <property type="match status" value="1"/>
</dbReference>
<dbReference type="GO" id="GO:0009252">
    <property type="term" value="P:peptidoglycan biosynthetic process"/>
    <property type="evidence" value="ECO:0007669"/>
    <property type="project" value="UniProtKB-UniRule"/>
</dbReference>
<evidence type="ECO:0000256" key="14">
    <source>
        <dbReference type="ARBA" id="ARBA00023306"/>
    </source>
</evidence>
<keyword evidence="6 16" id="KW-0645">Protease</keyword>
<dbReference type="EMBL" id="CP036422">
    <property type="protein sequence ID" value="QFU74976.1"/>
    <property type="molecule type" value="Genomic_DNA"/>
</dbReference>
<keyword evidence="20" id="KW-1185">Reference proteome</keyword>
<evidence type="ECO:0000256" key="5">
    <source>
        <dbReference type="ARBA" id="ARBA00022645"/>
    </source>
</evidence>
<evidence type="ECO:0000259" key="17">
    <source>
        <dbReference type="Pfam" id="PF00905"/>
    </source>
</evidence>
<evidence type="ECO:0000256" key="9">
    <source>
        <dbReference type="ARBA" id="ARBA00022960"/>
    </source>
</evidence>
<dbReference type="Pfam" id="PF00905">
    <property type="entry name" value="Transpeptidase"/>
    <property type="match status" value="1"/>
</dbReference>
<evidence type="ECO:0000256" key="2">
    <source>
        <dbReference type="ARBA" id="ARBA00022475"/>
    </source>
</evidence>
<keyword evidence="14 16" id="KW-0131">Cell cycle</keyword>
<dbReference type="GO" id="GO:0000917">
    <property type="term" value="P:division septum assembly"/>
    <property type="evidence" value="ECO:0007669"/>
    <property type="project" value="UniProtKB-KW"/>
</dbReference>
<dbReference type="InterPro" id="IPR037532">
    <property type="entry name" value="FtsI_transpept"/>
</dbReference>
<dbReference type="InterPro" id="IPR005311">
    <property type="entry name" value="PBP_dimer"/>
</dbReference>
<dbReference type="InterPro" id="IPR036138">
    <property type="entry name" value="PBP_dimer_sf"/>
</dbReference>
<comment type="catalytic activity">
    <reaction evidence="16">
        <text>Preferential cleavage: (Ac)2-L-Lys-D-Ala-|-D-Ala. Also transpeptidation of peptidyl-alanyl moieties that are N-acyl substituents of D-alanine.</text>
        <dbReference type="EC" id="3.4.16.4"/>
    </reaction>
</comment>
<evidence type="ECO:0000256" key="7">
    <source>
        <dbReference type="ARBA" id="ARBA00022692"/>
    </source>
</evidence>
<dbReference type="InterPro" id="IPR012338">
    <property type="entry name" value="Beta-lactam/transpept-like"/>
</dbReference>
<dbReference type="OrthoDB" id="9789078at2"/>
<dbReference type="EC" id="3.4.16.4" evidence="16"/>
<dbReference type="GO" id="GO:0008658">
    <property type="term" value="F:penicillin binding"/>
    <property type="evidence" value="ECO:0007669"/>
    <property type="project" value="InterPro"/>
</dbReference>
<keyword evidence="12 16" id="KW-0472">Membrane</keyword>
<proteinExistence type="inferred from homology"/>
<sequence>MKAAARKRAQQQPSMWRLYLVAFALLSMAVVLIGRVLSLQILETERGYTFLQNQGDARSLRSAEIPAYRGVITDRHGEPLAVSTPVVSIWANPLHLDTERLPELAAALGMTLSSLKERVARYEGKQFMYLDRHRVPHEAREILGKRIRGVYGEREYRRFYPAGEVAAQLVGFTNLDDEGIAGMEFAFDAHLQGVPGKKKYIKDLRGQMIRDIGVVQPARPGNPLRLSIDLRLQHLQHRELAKAVTAAGAASGTVVTLDAHTGEVLAMVNYPVFNPNSRKNMKGGTTRNRALTDTYEPGSTMKSLTLVAALESGLYTTDTMIDTSPGWIRVGPKTYPDPRNYGEISLSRVIEKSSQVGVTKLAVELGHEPIWEVFNRFGIGQPLGTGFPGESAGVLPNRPRWYSTEKISLAFGYGITTTPLQLARAYSVFANNGIMQEVSLLARDGEAEEGVQVISPDVAAEVLKVLGRVTGEHGTARKARVAGYEVGGKTGTVHKVGPQGYIDNSYVALFAGVAPVDDPRVVTVVVINEPKGESYGGGSAAAPVFSKVTRGALRLLGVTPTDLPEEVAVASTGRGGAA</sequence>
<dbReference type="GO" id="GO:0008360">
    <property type="term" value="P:regulation of cell shape"/>
    <property type="evidence" value="ECO:0007669"/>
    <property type="project" value="UniProtKB-KW"/>
</dbReference>
<dbReference type="PANTHER" id="PTHR30627:SF1">
    <property type="entry name" value="PEPTIDOGLYCAN D,D-TRANSPEPTIDASE FTSI"/>
    <property type="match status" value="1"/>
</dbReference>
<keyword evidence="3 16" id="KW-0997">Cell inner membrane</keyword>
<evidence type="ECO:0000256" key="10">
    <source>
        <dbReference type="ARBA" id="ARBA00022984"/>
    </source>
</evidence>